<dbReference type="InterPro" id="IPR011413">
    <property type="entry name" value="UCP036540_AIR"/>
</dbReference>
<dbReference type="SUPFAM" id="SSF55326">
    <property type="entry name" value="PurM N-terminal domain-like"/>
    <property type="match status" value="1"/>
</dbReference>
<dbReference type="PANTHER" id="PTHR30270">
    <property type="entry name" value="THIAMINE-MONOPHOSPHATE KINASE"/>
    <property type="match status" value="1"/>
</dbReference>
<accession>A0A5B0V8R1</accession>
<keyword evidence="1" id="KW-0784">Thiamine biosynthesis</keyword>
<dbReference type="Pfam" id="PF00586">
    <property type="entry name" value="AIRS"/>
    <property type="match status" value="1"/>
</dbReference>
<dbReference type="InterPro" id="IPR016188">
    <property type="entry name" value="PurM-like_N"/>
</dbReference>
<dbReference type="AlphaFoldDB" id="A0A5B0V8R1"/>
<evidence type="ECO:0000259" key="2">
    <source>
        <dbReference type="Pfam" id="PF00586"/>
    </source>
</evidence>
<dbReference type="SUPFAM" id="SSF56042">
    <property type="entry name" value="PurM C-terminal domain-like"/>
    <property type="match status" value="1"/>
</dbReference>
<dbReference type="InterPro" id="IPR036676">
    <property type="entry name" value="PurM-like_C_sf"/>
</dbReference>
<dbReference type="Gene3D" id="3.90.650.10">
    <property type="entry name" value="PurM-like C-terminal domain"/>
    <property type="match status" value="1"/>
</dbReference>
<evidence type="ECO:0000259" key="3">
    <source>
        <dbReference type="Pfam" id="PF02769"/>
    </source>
</evidence>
<dbReference type="RefSeq" id="WP_149601568.1">
    <property type="nucleotide sequence ID" value="NZ_VTUU01000013.1"/>
</dbReference>
<dbReference type="PIRSF" id="PIRSF036540">
    <property type="entry name" value="UCP036540_AIR"/>
    <property type="match status" value="1"/>
</dbReference>
<dbReference type="GO" id="GO:0009030">
    <property type="term" value="F:thiamine-phosphate kinase activity"/>
    <property type="evidence" value="ECO:0007669"/>
    <property type="project" value="InterPro"/>
</dbReference>
<dbReference type="InterPro" id="IPR006283">
    <property type="entry name" value="ThiL-like"/>
</dbReference>
<comment type="caution">
    <text evidence="4">The sequence shown here is derived from an EMBL/GenBank/DDBJ whole genome shotgun (WGS) entry which is preliminary data.</text>
</comment>
<dbReference type="Proteomes" id="UP000323161">
    <property type="component" value="Unassembled WGS sequence"/>
</dbReference>
<evidence type="ECO:0000313" key="4">
    <source>
        <dbReference type="EMBL" id="KAA1170990.1"/>
    </source>
</evidence>
<dbReference type="PANTHER" id="PTHR30270:SF0">
    <property type="entry name" value="THIAMINE-MONOPHOSPHATE KINASE"/>
    <property type="match status" value="1"/>
</dbReference>
<protein>
    <submittedName>
        <fullName evidence="4">Sll0787 family AIR synthase-like protein</fullName>
    </submittedName>
</protein>
<dbReference type="CDD" id="cd02192">
    <property type="entry name" value="PurM-like3"/>
    <property type="match status" value="1"/>
</dbReference>
<organism evidence="4 5">
    <name type="scientific">Marinobacter salinexigens</name>
    <dbReference type="NCBI Taxonomy" id="2919747"/>
    <lineage>
        <taxon>Bacteria</taxon>
        <taxon>Pseudomonadati</taxon>
        <taxon>Pseudomonadota</taxon>
        <taxon>Gammaproteobacteria</taxon>
        <taxon>Pseudomonadales</taxon>
        <taxon>Marinobacteraceae</taxon>
        <taxon>Marinobacter</taxon>
    </lineage>
</organism>
<dbReference type="InterPro" id="IPR010918">
    <property type="entry name" value="PurM-like_C_dom"/>
</dbReference>
<dbReference type="NCBIfam" id="TIGR04049">
    <property type="entry name" value="AIR_rel_sll0787"/>
    <property type="match status" value="1"/>
</dbReference>
<dbReference type="InterPro" id="IPR024030">
    <property type="entry name" value="AIR_synthase-rel_sll0787"/>
</dbReference>
<evidence type="ECO:0000313" key="5">
    <source>
        <dbReference type="Proteomes" id="UP000323161"/>
    </source>
</evidence>
<dbReference type="EMBL" id="VTUU01000013">
    <property type="protein sequence ID" value="KAA1170990.1"/>
    <property type="molecule type" value="Genomic_DNA"/>
</dbReference>
<sequence>MNRTCSLEHTLRHVRQYAGISQKQDINQLAPGLRPLPKGWHPNGDDAAAIPDAEGYSLLAMEGFINDFVESDPWFAGWCGVMVNISDIAAMGGHPQAVVNALWNHDSDNARLILEGMTAAAETFGVSIVGGHTNLRANQPQLAVGILGRSRNLLSAFNAQPGQILVAAIDLRGAFRKPYLNWNAATTATPEQLRADIALLPEIADQHLAAAAKDISQAGLLGTTLMLLESSAVGAAISLDNIPKPSGVSWDDWLCAFPSFGYILTTDAASLPALLDRFHKRNISAAAIGEITDTNQLWVSQGQKEQLFWDLDTSSLTGLHRQPSAEKMTFED</sequence>
<evidence type="ECO:0000256" key="1">
    <source>
        <dbReference type="ARBA" id="ARBA00022977"/>
    </source>
</evidence>
<feature type="domain" description="PurM-like C-terminal" evidence="3">
    <location>
        <begin position="188"/>
        <end position="295"/>
    </location>
</feature>
<dbReference type="Gene3D" id="3.30.1330.10">
    <property type="entry name" value="PurM-like, N-terminal domain"/>
    <property type="match status" value="1"/>
</dbReference>
<dbReference type="GO" id="GO:0009228">
    <property type="term" value="P:thiamine biosynthetic process"/>
    <property type="evidence" value="ECO:0007669"/>
    <property type="project" value="UniProtKB-KW"/>
</dbReference>
<feature type="domain" description="PurM-like N-terminal" evidence="2">
    <location>
        <begin position="44"/>
        <end position="149"/>
    </location>
</feature>
<reference evidence="4 5" key="1">
    <citation type="submission" date="2019-08" db="EMBL/GenBank/DDBJ databases">
        <title>Marinobacter ZYF650 sp. nov., a marine bacterium isolated from seawater of the Mariana trench.</title>
        <authorList>
            <person name="Ahmad W."/>
        </authorList>
    </citation>
    <scope>NUCLEOTIDE SEQUENCE [LARGE SCALE GENOMIC DNA]</scope>
    <source>
        <strain evidence="4 5">ZYF650</strain>
    </source>
</reference>
<dbReference type="Pfam" id="PF02769">
    <property type="entry name" value="AIRS_C"/>
    <property type="match status" value="1"/>
</dbReference>
<name>A0A5B0V8R1_9GAMM</name>
<dbReference type="InterPro" id="IPR036921">
    <property type="entry name" value="PurM-like_N_sf"/>
</dbReference>
<proteinExistence type="predicted"/>
<gene>
    <name evidence="4" type="ORF">FWJ25_17550</name>
</gene>
<keyword evidence="5" id="KW-1185">Reference proteome</keyword>